<evidence type="ECO:0000313" key="1">
    <source>
        <dbReference type="EMBL" id="OJA08317.1"/>
    </source>
</evidence>
<proteinExistence type="predicted"/>
<dbReference type="OrthoDB" id="2690064at2759"/>
<comment type="caution">
    <text evidence="1">The sequence shown here is derived from an EMBL/GenBank/DDBJ whole genome shotgun (WGS) entry which is preliminary data.</text>
</comment>
<accession>A0A1J8PH56</accession>
<gene>
    <name evidence="1" type="ORF">AZE42_10982</name>
</gene>
<name>A0A1J8PH56_9AGAM</name>
<keyword evidence="2" id="KW-1185">Reference proteome</keyword>
<evidence type="ECO:0000313" key="2">
    <source>
        <dbReference type="Proteomes" id="UP000183567"/>
    </source>
</evidence>
<sequence length="63" mass="7497">MFMNREALQKLLRFYTPTQFNKWLRTADADMKEQGQFPFLEHANGQPLPREKKGAILLTMREL</sequence>
<reference evidence="1 2" key="1">
    <citation type="submission" date="2016-03" db="EMBL/GenBank/DDBJ databases">
        <title>Comparative genomics of the ectomycorrhizal sister species Rhizopogon vinicolor and Rhizopogon vesiculosus (Basidiomycota: Boletales) reveals a divergence of the mating type B locus.</title>
        <authorList>
            <person name="Mujic A.B."/>
            <person name="Kuo A."/>
            <person name="Tritt A."/>
            <person name="Lipzen A."/>
            <person name="Chen C."/>
            <person name="Johnson J."/>
            <person name="Sharma A."/>
            <person name="Barry K."/>
            <person name="Grigoriev I.V."/>
            <person name="Spatafora J.W."/>
        </authorList>
    </citation>
    <scope>NUCLEOTIDE SEQUENCE [LARGE SCALE GENOMIC DNA]</scope>
    <source>
        <strain evidence="1 2">AM-OR11-056</strain>
    </source>
</reference>
<dbReference type="Proteomes" id="UP000183567">
    <property type="component" value="Unassembled WGS sequence"/>
</dbReference>
<organism evidence="1 2">
    <name type="scientific">Rhizopogon vesiculosus</name>
    <dbReference type="NCBI Taxonomy" id="180088"/>
    <lineage>
        <taxon>Eukaryota</taxon>
        <taxon>Fungi</taxon>
        <taxon>Dikarya</taxon>
        <taxon>Basidiomycota</taxon>
        <taxon>Agaricomycotina</taxon>
        <taxon>Agaricomycetes</taxon>
        <taxon>Agaricomycetidae</taxon>
        <taxon>Boletales</taxon>
        <taxon>Suillineae</taxon>
        <taxon>Rhizopogonaceae</taxon>
        <taxon>Rhizopogon</taxon>
    </lineage>
</organism>
<dbReference type="AlphaFoldDB" id="A0A1J8PH56"/>
<protein>
    <submittedName>
        <fullName evidence="1">Uncharacterized protein</fullName>
    </submittedName>
</protein>
<dbReference type="EMBL" id="LVVM01006333">
    <property type="protein sequence ID" value="OJA08317.1"/>
    <property type="molecule type" value="Genomic_DNA"/>
</dbReference>